<evidence type="ECO:0000313" key="3">
    <source>
        <dbReference type="EMBL" id="KAF3273478.1"/>
    </source>
</evidence>
<sequence length="662" mass="76340">MTYDWKKHKETLRDLYKSRKTYHEIREYMILNHGFKASINAYKEMLKKQWGWDKYIRGTVAGHNIVKRKSRPKRQTLELGQNSVPGRLREDPLPSFQGQHNGGQENTSSSSQPFQNMADTQAARNTESPPLESNDIIDERTWPYIEGSPQWWREGKIDPYDGHVTSRWNYLGCFLLSPTSSGTVCNCPNFSSPWNRFRYFSLPEKLRLLKTFSIMSCMGEYHRTGYGKDMLRVLYTVLGTIEVYYGQYSVDTDSFGKGMRWSLDLIRRTQRRVERMGQLVLRYPARYPLDIIRLGHLSLTLVLPTLTFIFRGEEFIALIEKTASLFWCMLRVVGEGWRSSLRQQALEGGIGGHDHLNSLLDEIGQPQGGSFALHWDRYISLVLQTNLGLYENQRTDELRQSQTAFNLRQLGTEILSGQVPFGKLHLLVETSAHLFELGTGQSPSCSISLDAFVKLWPKDLQLEEPQSNPLELKIPLRRSPGGKPGARALVTTKFAETTKLLAGSCQKRGDPQIAVDIYYVFHRILVDVDTDLYIYALQTGPTSTILSSISMLLIEGNMRGEEVGFWGTHFDIVMGLHSPTWWFRGFSQRETKRDFITAFSILFKLSTQDPRINRHQEDNNRLRKRLTETWDCRVLEIPWQWDHESSLGLNHHNFLSPNDLVL</sequence>
<dbReference type="EMBL" id="JAABOJ010000052">
    <property type="protein sequence ID" value="KAF3273478.1"/>
    <property type="molecule type" value="Genomic_DNA"/>
</dbReference>
<feature type="region of interest" description="Disordered" evidence="1">
    <location>
        <begin position="67"/>
        <end position="134"/>
    </location>
</feature>
<name>A0A7C8R3I4_ORBOL</name>
<comment type="caution">
    <text evidence="3">The sequence shown here is derived from an EMBL/GenBank/DDBJ whole genome shotgun (WGS) entry which is preliminary data.</text>
</comment>
<accession>A0A7C8R3I4</accession>
<dbReference type="OrthoDB" id="194358at2759"/>
<evidence type="ECO:0000313" key="4">
    <source>
        <dbReference type="Proteomes" id="UP000474640"/>
    </source>
</evidence>
<protein>
    <recommendedName>
        <fullName evidence="2">Clr5 domain-containing protein</fullName>
    </recommendedName>
</protein>
<feature type="domain" description="Clr5" evidence="2">
    <location>
        <begin position="1"/>
        <end position="54"/>
    </location>
</feature>
<dbReference type="InterPro" id="IPR025676">
    <property type="entry name" value="Clr5_dom"/>
</dbReference>
<gene>
    <name evidence="3" type="ORF">TWF970_009001</name>
</gene>
<evidence type="ECO:0000256" key="1">
    <source>
        <dbReference type="SAM" id="MobiDB-lite"/>
    </source>
</evidence>
<evidence type="ECO:0000259" key="2">
    <source>
        <dbReference type="Pfam" id="PF14420"/>
    </source>
</evidence>
<feature type="compositionally biased region" description="Polar residues" evidence="1">
    <location>
        <begin position="96"/>
        <end position="128"/>
    </location>
</feature>
<dbReference type="AlphaFoldDB" id="A0A7C8R3I4"/>
<dbReference type="Proteomes" id="UP000474640">
    <property type="component" value="Unassembled WGS sequence"/>
</dbReference>
<dbReference type="Pfam" id="PF14420">
    <property type="entry name" value="Clr5"/>
    <property type="match status" value="1"/>
</dbReference>
<proteinExistence type="predicted"/>
<organism evidence="3 4">
    <name type="scientific">Orbilia oligospora</name>
    <name type="common">Nematode-trapping fungus</name>
    <name type="synonym">Arthrobotrys oligospora</name>
    <dbReference type="NCBI Taxonomy" id="2813651"/>
    <lineage>
        <taxon>Eukaryota</taxon>
        <taxon>Fungi</taxon>
        <taxon>Dikarya</taxon>
        <taxon>Ascomycota</taxon>
        <taxon>Pezizomycotina</taxon>
        <taxon>Orbiliomycetes</taxon>
        <taxon>Orbiliales</taxon>
        <taxon>Orbiliaceae</taxon>
        <taxon>Orbilia</taxon>
    </lineage>
</organism>
<reference evidence="3 4" key="1">
    <citation type="submission" date="2020-01" db="EMBL/GenBank/DDBJ databases">
        <authorList>
            <person name="Palmer J.M."/>
        </authorList>
    </citation>
    <scope>NUCLEOTIDE SEQUENCE [LARGE SCALE GENOMIC DNA]</scope>
    <source>
        <strain evidence="3 4">TWF970</strain>
    </source>
</reference>